<organism evidence="1 2">
    <name type="scientific">Mycteria americana</name>
    <name type="common">Wood stork</name>
    <dbReference type="NCBI Taxonomy" id="33587"/>
    <lineage>
        <taxon>Eukaryota</taxon>
        <taxon>Metazoa</taxon>
        <taxon>Chordata</taxon>
        <taxon>Craniata</taxon>
        <taxon>Vertebrata</taxon>
        <taxon>Euteleostomi</taxon>
        <taxon>Archelosauria</taxon>
        <taxon>Archosauria</taxon>
        <taxon>Dinosauria</taxon>
        <taxon>Saurischia</taxon>
        <taxon>Theropoda</taxon>
        <taxon>Coelurosauria</taxon>
        <taxon>Aves</taxon>
        <taxon>Neognathae</taxon>
        <taxon>Neoaves</taxon>
        <taxon>Aequornithes</taxon>
        <taxon>Ciconiiformes</taxon>
        <taxon>Ciconiidae</taxon>
        <taxon>Mycteria</taxon>
    </lineage>
</organism>
<reference evidence="1 2" key="1">
    <citation type="journal article" date="2023" name="J. Hered.">
        <title>Chromosome-level genome of the wood stork (Mycteria americana) provides insight into avian chromosome evolution.</title>
        <authorList>
            <person name="Flamio R. Jr."/>
            <person name="Ramstad K.M."/>
        </authorList>
    </citation>
    <scope>NUCLEOTIDE SEQUENCE [LARGE SCALE GENOMIC DNA]</scope>
    <source>
        <strain evidence="1">JAX WOST 10</strain>
    </source>
</reference>
<protein>
    <submittedName>
        <fullName evidence="1">Uncharacterized protein</fullName>
    </submittedName>
</protein>
<gene>
    <name evidence="1" type="ORF">QYF61_015710</name>
</gene>
<accession>A0AAN7RW56</accession>
<evidence type="ECO:0000313" key="2">
    <source>
        <dbReference type="Proteomes" id="UP001333110"/>
    </source>
</evidence>
<evidence type="ECO:0000313" key="1">
    <source>
        <dbReference type="EMBL" id="KAK4811006.1"/>
    </source>
</evidence>
<comment type="caution">
    <text evidence="1">The sequence shown here is derived from an EMBL/GenBank/DDBJ whole genome shotgun (WGS) entry which is preliminary data.</text>
</comment>
<proteinExistence type="predicted"/>
<sequence length="474" mass="53009">MIMASWVQPDLDCSPLLLELLKAVVLGVLVAALMAVQKYKCTVKWAEREASESLQDLVKSLQAELEAEQKKWVRAETGATRLQNQLRDAFVREHGLRWALAEAQREDLDSECGHSGLSKECELVDGGVAGHYPWEEMERAKCQHDERTAPQLRPLIKKEFQYEGGADTAPEIITKEIPYSATELAKLHDRYSRLPRETETEYVWRVSLTGGDRIKLSEEEAQGYWGPGVFLTVPDTRAPWSLTQRVAYWAGGLDPMERGDLVTIPTPGQDQITESVQKAACLQPVHGRHLIPHQPSPMLLKADPSRMKPLIKGLPDPLKLHAIQIQDRLRAALPIQERLTEMLTPGRNQTQSTLAEFPLTWGGVAQELINYSHNVGISGGEQRGGEPDRHLLNHSDLVGVLDLDEYCQCCNNSPNIFTAPPWRVCWEVAEAPKNSMLNLSDGECCITLSISQLQYYCTLLLHSATTTLTTLVLL</sequence>
<keyword evidence="2" id="KW-1185">Reference proteome</keyword>
<dbReference type="EMBL" id="JAUNZN010000018">
    <property type="protein sequence ID" value="KAK4811006.1"/>
    <property type="molecule type" value="Genomic_DNA"/>
</dbReference>
<dbReference type="AlphaFoldDB" id="A0AAN7RW56"/>
<name>A0AAN7RW56_MYCAM</name>
<dbReference type="Proteomes" id="UP001333110">
    <property type="component" value="Unassembled WGS sequence"/>
</dbReference>